<organism evidence="1 2">
    <name type="scientific">Nonomuraea zeae</name>
    <dbReference type="NCBI Taxonomy" id="1642303"/>
    <lineage>
        <taxon>Bacteria</taxon>
        <taxon>Bacillati</taxon>
        <taxon>Actinomycetota</taxon>
        <taxon>Actinomycetes</taxon>
        <taxon>Streptosporangiales</taxon>
        <taxon>Streptosporangiaceae</taxon>
        <taxon>Nonomuraea</taxon>
    </lineage>
</organism>
<dbReference type="EMBL" id="VCKX01000020">
    <property type="protein sequence ID" value="TMR36956.1"/>
    <property type="molecule type" value="Genomic_DNA"/>
</dbReference>
<comment type="caution">
    <text evidence="1">The sequence shown here is derived from an EMBL/GenBank/DDBJ whole genome shotgun (WGS) entry which is preliminary data.</text>
</comment>
<sequence length="166" mass="18302">MVGLRSGTDAGGRAGVRRGERARASVDPVLTAHLRAVAVPYGLCEEPSNVKAGGQQCPIRYQCAGCGHFESNVSYLPELRARLDELLRAREMGITMGAAAWALPQQQEIDRYREMIIGMEDQWERLSAEERVTIEEATTLLRQARRSQAVFLGTPALRPAARGDEH</sequence>
<keyword evidence="2" id="KW-1185">Reference proteome</keyword>
<dbReference type="OrthoDB" id="8421690at2"/>
<evidence type="ECO:0000313" key="1">
    <source>
        <dbReference type="EMBL" id="TMR36956.1"/>
    </source>
</evidence>
<protein>
    <submittedName>
        <fullName evidence="1">Transposase</fullName>
    </submittedName>
</protein>
<dbReference type="Proteomes" id="UP000306628">
    <property type="component" value="Unassembled WGS sequence"/>
</dbReference>
<name>A0A5S4GVH7_9ACTN</name>
<accession>A0A5S4GVH7</accession>
<dbReference type="RefSeq" id="WP_138689236.1">
    <property type="nucleotide sequence ID" value="NZ_JBHSAZ010000044.1"/>
</dbReference>
<reference evidence="1 2" key="1">
    <citation type="submission" date="2019-05" db="EMBL/GenBank/DDBJ databases">
        <title>Draft genome sequence of Nonomuraea zeae DSM 100528.</title>
        <authorList>
            <person name="Saricaoglu S."/>
            <person name="Isik K."/>
        </authorList>
    </citation>
    <scope>NUCLEOTIDE SEQUENCE [LARGE SCALE GENOMIC DNA]</scope>
    <source>
        <strain evidence="1 2">DSM 100528</strain>
    </source>
</reference>
<proteinExistence type="predicted"/>
<gene>
    <name evidence="1" type="ORF">ETD85_09400</name>
</gene>
<dbReference type="AlphaFoldDB" id="A0A5S4GVH7"/>
<evidence type="ECO:0000313" key="2">
    <source>
        <dbReference type="Proteomes" id="UP000306628"/>
    </source>
</evidence>